<dbReference type="GeneID" id="27349883"/>
<dbReference type="RefSeq" id="XP_016245229.1">
    <property type="nucleotide sequence ID" value="XM_016398038.1"/>
</dbReference>
<dbReference type="AlphaFoldDB" id="A0A0D2C168"/>
<organism evidence="4 5">
    <name type="scientific">Cladophialophora immunda</name>
    <dbReference type="NCBI Taxonomy" id="569365"/>
    <lineage>
        <taxon>Eukaryota</taxon>
        <taxon>Fungi</taxon>
        <taxon>Dikarya</taxon>
        <taxon>Ascomycota</taxon>
        <taxon>Pezizomycotina</taxon>
        <taxon>Eurotiomycetes</taxon>
        <taxon>Chaetothyriomycetidae</taxon>
        <taxon>Chaetothyriales</taxon>
        <taxon>Herpotrichiellaceae</taxon>
        <taxon>Cladophialophora</taxon>
    </lineage>
</organism>
<dbReference type="Proteomes" id="UP000054466">
    <property type="component" value="Unassembled WGS sequence"/>
</dbReference>
<feature type="domain" description="NTF2-like" evidence="3">
    <location>
        <begin position="77"/>
        <end position="214"/>
    </location>
</feature>
<dbReference type="EMBL" id="KN847045">
    <property type="protein sequence ID" value="KIW25013.1"/>
    <property type="molecule type" value="Genomic_DNA"/>
</dbReference>
<feature type="region of interest" description="Disordered" evidence="1">
    <location>
        <begin position="19"/>
        <end position="53"/>
    </location>
</feature>
<feature type="signal peptide" evidence="2">
    <location>
        <begin position="1"/>
        <end position="17"/>
    </location>
</feature>
<proteinExistence type="predicted"/>
<keyword evidence="2" id="KW-0732">Signal</keyword>
<dbReference type="Pfam" id="PF26534">
    <property type="entry name" value="NTF2_7"/>
    <property type="match status" value="1"/>
</dbReference>
<feature type="compositionally biased region" description="Basic and acidic residues" evidence="1">
    <location>
        <begin position="36"/>
        <end position="49"/>
    </location>
</feature>
<name>A0A0D2C168_9EURO</name>
<reference evidence="4 5" key="1">
    <citation type="submission" date="2015-01" db="EMBL/GenBank/DDBJ databases">
        <title>The Genome Sequence of Cladophialophora immunda CBS83496.</title>
        <authorList>
            <consortium name="The Broad Institute Genomics Platform"/>
            <person name="Cuomo C."/>
            <person name="de Hoog S."/>
            <person name="Gorbushina A."/>
            <person name="Stielow B."/>
            <person name="Teixiera M."/>
            <person name="Abouelleil A."/>
            <person name="Chapman S.B."/>
            <person name="Priest M."/>
            <person name="Young S.K."/>
            <person name="Wortman J."/>
            <person name="Nusbaum C."/>
            <person name="Birren B."/>
        </authorList>
    </citation>
    <scope>NUCLEOTIDE SEQUENCE [LARGE SCALE GENOMIC DNA]</scope>
    <source>
        <strain evidence="4 5">CBS 83496</strain>
    </source>
</reference>
<dbReference type="HOGENOM" id="CLU_1214792_0_0_1"/>
<dbReference type="OrthoDB" id="5596743at2759"/>
<evidence type="ECO:0000313" key="4">
    <source>
        <dbReference type="EMBL" id="KIW25013.1"/>
    </source>
</evidence>
<evidence type="ECO:0000256" key="2">
    <source>
        <dbReference type="SAM" id="SignalP"/>
    </source>
</evidence>
<evidence type="ECO:0000313" key="5">
    <source>
        <dbReference type="Proteomes" id="UP000054466"/>
    </source>
</evidence>
<keyword evidence="5" id="KW-1185">Reference proteome</keyword>
<accession>A0A0D2C168</accession>
<gene>
    <name evidence="4" type="ORF">PV07_10689</name>
</gene>
<evidence type="ECO:0000256" key="1">
    <source>
        <dbReference type="SAM" id="MobiDB-lite"/>
    </source>
</evidence>
<protein>
    <recommendedName>
        <fullName evidence="3">NTF2-like domain-containing protein</fullName>
    </recommendedName>
</protein>
<feature type="chain" id="PRO_5002254906" description="NTF2-like domain-containing protein" evidence="2">
    <location>
        <begin position="18"/>
        <end position="221"/>
    </location>
</feature>
<dbReference type="InterPro" id="IPR058645">
    <property type="entry name" value="NTF2-like_dom_7"/>
</dbReference>
<sequence length="221" mass="23809">MRFTILTLLTIAASALGQEGGPRFPMNRTHGVNHGANHEGHGNHPRGEGQRTWGYAPSGHPHGPPAFVKGMPVGKGCLNSTSVDYLVKGYTYLLQYPGGADFNETADDILSDKFAVWSDSINTLGNRTLGTPAYPSLQAFIASQAVTPPLPTVGTLSTSYTCDQIFWRWNATGIGKDAMRVQGMILFDVDVAAVQIDTVYSEFNTAAFWVDLGNPECQASK</sequence>
<dbReference type="VEuPathDB" id="FungiDB:PV07_10689"/>
<evidence type="ECO:0000259" key="3">
    <source>
        <dbReference type="Pfam" id="PF26534"/>
    </source>
</evidence>